<dbReference type="RefSeq" id="WP_073450827.1">
    <property type="nucleotide sequence ID" value="NZ_CP069273.1"/>
</dbReference>
<reference evidence="1 2" key="1">
    <citation type="submission" date="2018-06" db="EMBL/GenBank/DDBJ databases">
        <authorList>
            <consortium name="Pathogen Informatics"/>
            <person name="Doyle S."/>
        </authorList>
    </citation>
    <scope>NUCLEOTIDE SEQUENCE [LARGE SCALE GENOMIC DNA]</scope>
    <source>
        <strain evidence="1 2">NCTC11842</strain>
    </source>
</reference>
<proteinExistence type="predicted"/>
<evidence type="ECO:0000313" key="1">
    <source>
        <dbReference type="EMBL" id="SPZ00184.1"/>
    </source>
</evidence>
<evidence type="ECO:0000313" key="2">
    <source>
        <dbReference type="Proteomes" id="UP000250443"/>
    </source>
</evidence>
<organism evidence="1 2">
    <name type="scientific">Pseudomonas luteola</name>
    <dbReference type="NCBI Taxonomy" id="47886"/>
    <lineage>
        <taxon>Bacteria</taxon>
        <taxon>Pseudomonadati</taxon>
        <taxon>Pseudomonadota</taxon>
        <taxon>Gammaproteobacteria</taxon>
        <taxon>Pseudomonadales</taxon>
        <taxon>Pseudomonadaceae</taxon>
        <taxon>Pseudomonas</taxon>
    </lineage>
</organism>
<accession>A0A2X2BYK6</accession>
<dbReference type="Proteomes" id="UP000250443">
    <property type="component" value="Unassembled WGS sequence"/>
</dbReference>
<protein>
    <submittedName>
        <fullName evidence="1">Uncharacterized protein</fullName>
    </submittedName>
</protein>
<dbReference type="EMBL" id="UAUF01000002">
    <property type="protein sequence ID" value="SPZ00184.1"/>
    <property type="molecule type" value="Genomic_DNA"/>
</dbReference>
<dbReference type="AlphaFoldDB" id="A0A2X2BYK6"/>
<name>A0A2X2BYK6_PSELU</name>
<gene>
    <name evidence="1" type="ORF">NCTC11842_00329</name>
</gene>
<sequence>MTNHYPGFNVYASSGALKFELATNRSGEPVISVDGANKSGDGYDWGHKLTFQVTPRETTLFMCAVTGLVPEFEARNHGEDRSKSLLLQNQPERGVLLLRMQAPGRSIIVPITPDKAFELGCLAMRVLSSQVGLDPATCFSMLRMTAARLYQQKS</sequence>